<dbReference type="EMBL" id="AAOW01000015">
    <property type="protein sequence ID" value="EAR60642.1"/>
    <property type="molecule type" value="Genomic_DNA"/>
</dbReference>
<reference evidence="4 5" key="1">
    <citation type="submission" date="2006-02" db="EMBL/GenBank/DDBJ databases">
        <authorList>
            <person name="Pinhassi J."/>
            <person name="Pedros-Alio C."/>
            <person name="Ferriera S."/>
            <person name="Johnson J."/>
            <person name="Kravitz S."/>
            <person name="Halpern A."/>
            <person name="Remington K."/>
            <person name="Beeson K."/>
            <person name="Tran B."/>
            <person name="Rogers Y.-H."/>
            <person name="Friedman R."/>
            <person name="Venter J.C."/>
        </authorList>
    </citation>
    <scope>NUCLEOTIDE SEQUENCE [LARGE SCALE GENOMIC DNA]</scope>
    <source>
        <strain evidence="4 5">MED92</strain>
    </source>
</reference>
<dbReference type="SUPFAM" id="SSF53850">
    <property type="entry name" value="Periplasmic binding protein-like II"/>
    <property type="match status" value="1"/>
</dbReference>
<feature type="signal peptide" evidence="3">
    <location>
        <begin position="1"/>
        <end position="26"/>
    </location>
</feature>
<protein>
    <submittedName>
        <fullName evidence="4">Possible trehalose/maltose binding protein</fullName>
    </submittedName>
</protein>
<sequence length="487" mass="54628">MRICLGSKILFCFGLMATTVSFNLSAGEQADKAVRQVNQLIASGEIKKGALLRIVAKQGNIANFLGQDLALKELWQQETGTFIDANTMPQKASLDFIQQASNVDLTIARNREYPDLYHQNLIEDLTPLAARFGFDLVADTDLILPEMQSSFNGKQVAIPADGDIAVLYLRRDLIEDAEKQKAFRAKYGIDLNIPQTWDEYQKQVEFFDQSANGFYGSLEQRDQASAWMFWMLRYASQKFPNQYLFDKEMQPLVNSQAGIEATRSYIATLPFSPEGILDPKSNYTFTLPKFLNGQGYSMIITLAGAKILNLPHSKVREKYIAVPVPGNKSDGSLNRRTTLIYGNNIVIPKGAANKELAYLFAMWLTDPDISKQALLARGGFSDPYRYSHYTSEQMEKVYSKSVLVTVKSDLALAVPAGTGLPGDTEYISALNKQLFLASQGKVTPEQAMREVERSWQQITEKYGRESQKTIWQNVRALYPGFSSKVNE</sequence>
<organism evidence="4 5">
    <name type="scientific">Neptuniibacter caesariensis</name>
    <dbReference type="NCBI Taxonomy" id="207954"/>
    <lineage>
        <taxon>Bacteria</taxon>
        <taxon>Pseudomonadati</taxon>
        <taxon>Pseudomonadota</taxon>
        <taxon>Gammaproteobacteria</taxon>
        <taxon>Oceanospirillales</taxon>
        <taxon>Oceanospirillaceae</taxon>
        <taxon>Neptuniibacter</taxon>
    </lineage>
</organism>
<keyword evidence="5" id="KW-1185">Reference proteome</keyword>
<dbReference type="InterPro" id="IPR050490">
    <property type="entry name" value="Bact_solute-bd_prot1"/>
</dbReference>
<dbReference type="Gene3D" id="3.40.190.10">
    <property type="entry name" value="Periplasmic binding protein-like II"/>
    <property type="match status" value="2"/>
</dbReference>
<name>A0A7U8GQT2_NEPCE</name>
<dbReference type="InterPro" id="IPR006059">
    <property type="entry name" value="SBP"/>
</dbReference>
<evidence type="ECO:0000256" key="1">
    <source>
        <dbReference type="ARBA" id="ARBA00004418"/>
    </source>
</evidence>
<dbReference type="AlphaFoldDB" id="A0A7U8GQT2"/>
<feature type="chain" id="PRO_5031371591" evidence="3">
    <location>
        <begin position="27"/>
        <end position="487"/>
    </location>
</feature>
<dbReference type="Pfam" id="PF01547">
    <property type="entry name" value="SBP_bac_1"/>
    <property type="match status" value="1"/>
</dbReference>
<evidence type="ECO:0000313" key="4">
    <source>
        <dbReference type="EMBL" id="EAR60642.1"/>
    </source>
</evidence>
<gene>
    <name evidence="4" type="ORF">MED92_09566</name>
</gene>
<comment type="subcellular location">
    <subcellularLocation>
        <location evidence="1">Periplasm</location>
    </subcellularLocation>
</comment>
<evidence type="ECO:0000256" key="3">
    <source>
        <dbReference type="SAM" id="SignalP"/>
    </source>
</evidence>
<evidence type="ECO:0000313" key="5">
    <source>
        <dbReference type="Proteomes" id="UP000002171"/>
    </source>
</evidence>
<keyword evidence="3" id="KW-0732">Signal</keyword>
<dbReference type="Proteomes" id="UP000002171">
    <property type="component" value="Unassembled WGS sequence"/>
</dbReference>
<accession>A0A7U8GQT2</accession>
<proteinExistence type="inferred from homology"/>
<dbReference type="PANTHER" id="PTHR43649">
    <property type="entry name" value="ARABINOSE-BINDING PROTEIN-RELATED"/>
    <property type="match status" value="1"/>
</dbReference>
<evidence type="ECO:0000256" key="2">
    <source>
        <dbReference type="ARBA" id="ARBA00008520"/>
    </source>
</evidence>
<comment type="similarity">
    <text evidence="2">Belongs to the bacterial solute-binding protein 1 family.</text>
</comment>
<dbReference type="GO" id="GO:0042597">
    <property type="term" value="C:periplasmic space"/>
    <property type="evidence" value="ECO:0007669"/>
    <property type="project" value="UniProtKB-SubCell"/>
</dbReference>
<comment type="caution">
    <text evidence="4">The sequence shown here is derived from an EMBL/GenBank/DDBJ whole genome shotgun (WGS) entry which is preliminary data.</text>
</comment>